<name>A0A0A9HJA4_ARUDO</name>
<feature type="domain" description="F-box associated beta-propeller type 3" evidence="1">
    <location>
        <begin position="30"/>
        <end position="281"/>
    </location>
</feature>
<sequence length="305" mass="34789">MDLSGSVIKRVYRTWDKKERMMSTHRDIICTTKGGIFLDIRRFRLLNPSNGAVYALPEGNAHELDIGNYNTTLVFGQVATTREYKMLRLLKSCFLVLSQEQTQLCEVFTFNGCIGARWRRKKACLFRFDRLSDVVVNGIVYFFLDEDFQEQDVACKCIVSFDLGTEEWRVTHRGPLITLVGNAVDIPDSHIGYHKISMADLNGCLVVVHCNLSSMDLWYLMDFQKSLWVKKHSIQVNLSFQRHEFEVQPLLVLNDGRIVTHIETKGLLRIYNPRTSTYTDVAEMGPRSGVGLYTGNLLSLASTAS</sequence>
<dbReference type="InterPro" id="IPR017451">
    <property type="entry name" value="F-box-assoc_interact_dom"/>
</dbReference>
<evidence type="ECO:0000313" key="2">
    <source>
        <dbReference type="EMBL" id="JAE36837.1"/>
    </source>
</evidence>
<dbReference type="EMBL" id="GBRH01161059">
    <property type="protein sequence ID" value="JAE36837.1"/>
    <property type="molecule type" value="Transcribed_RNA"/>
</dbReference>
<accession>A0A0A9HJA4</accession>
<organism evidence="2">
    <name type="scientific">Arundo donax</name>
    <name type="common">Giant reed</name>
    <name type="synonym">Donax arundinaceus</name>
    <dbReference type="NCBI Taxonomy" id="35708"/>
    <lineage>
        <taxon>Eukaryota</taxon>
        <taxon>Viridiplantae</taxon>
        <taxon>Streptophyta</taxon>
        <taxon>Embryophyta</taxon>
        <taxon>Tracheophyta</taxon>
        <taxon>Spermatophyta</taxon>
        <taxon>Magnoliopsida</taxon>
        <taxon>Liliopsida</taxon>
        <taxon>Poales</taxon>
        <taxon>Poaceae</taxon>
        <taxon>PACMAD clade</taxon>
        <taxon>Arundinoideae</taxon>
        <taxon>Arundineae</taxon>
        <taxon>Arundo</taxon>
    </lineage>
</organism>
<reference evidence="2" key="2">
    <citation type="journal article" date="2015" name="Data Brief">
        <title>Shoot transcriptome of the giant reed, Arundo donax.</title>
        <authorList>
            <person name="Barrero R.A."/>
            <person name="Guerrero F.D."/>
            <person name="Moolhuijzen P."/>
            <person name="Goolsby J.A."/>
            <person name="Tidwell J."/>
            <person name="Bellgard S.E."/>
            <person name="Bellgard M.I."/>
        </authorList>
    </citation>
    <scope>NUCLEOTIDE SEQUENCE</scope>
    <source>
        <tissue evidence="2">Shoot tissue taken approximately 20 cm above the soil surface</tissue>
    </source>
</reference>
<reference evidence="2" key="1">
    <citation type="submission" date="2014-09" db="EMBL/GenBank/DDBJ databases">
        <authorList>
            <person name="Magalhaes I.L.F."/>
            <person name="Oliveira U."/>
            <person name="Santos F.R."/>
            <person name="Vidigal T.H.D.A."/>
            <person name="Brescovit A.D."/>
            <person name="Santos A.J."/>
        </authorList>
    </citation>
    <scope>NUCLEOTIDE SEQUENCE</scope>
    <source>
        <tissue evidence="2">Shoot tissue taken approximately 20 cm above the soil surface</tissue>
    </source>
</reference>
<evidence type="ECO:0000259" key="1">
    <source>
        <dbReference type="Pfam" id="PF08268"/>
    </source>
</evidence>
<dbReference type="PANTHER" id="PTHR31111">
    <property type="entry name" value="BNAA05G37150D PROTEIN-RELATED"/>
    <property type="match status" value="1"/>
</dbReference>
<dbReference type="Pfam" id="PF08268">
    <property type="entry name" value="FBA_3"/>
    <property type="match status" value="1"/>
</dbReference>
<dbReference type="AlphaFoldDB" id="A0A0A9HJA4"/>
<dbReference type="InterPro" id="IPR013187">
    <property type="entry name" value="F-box-assoc_dom_typ3"/>
</dbReference>
<dbReference type="NCBIfam" id="TIGR01640">
    <property type="entry name" value="F_box_assoc_1"/>
    <property type="match status" value="1"/>
</dbReference>
<protein>
    <recommendedName>
        <fullName evidence="1">F-box associated beta-propeller type 3 domain-containing protein</fullName>
    </recommendedName>
</protein>
<dbReference type="PANTHER" id="PTHR31111:SF133">
    <property type="entry name" value="OS07G0196600 PROTEIN"/>
    <property type="match status" value="1"/>
</dbReference>
<proteinExistence type="predicted"/>